<dbReference type="PANTHER" id="PTHR38030">
    <property type="entry name" value="PROTOPORPHYRINOGEN IX DEHYDROGENASE [MENAQUINONE]"/>
    <property type="match status" value="1"/>
</dbReference>
<dbReference type="SUPFAM" id="SSF52218">
    <property type="entry name" value="Flavoproteins"/>
    <property type="match status" value="1"/>
</dbReference>
<dbReference type="Gene3D" id="3.40.50.360">
    <property type="match status" value="1"/>
</dbReference>
<organism evidence="3 4">
    <name type="scientific">Halovivax ruber (strain DSM 18193 / JCM 13892 / XH-70)</name>
    <dbReference type="NCBI Taxonomy" id="797302"/>
    <lineage>
        <taxon>Archaea</taxon>
        <taxon>Methanobacteriati</taxon>
        <taxon>Methanobacteriota</taxon>
        <taxon>Stenosarchaea group</taxon>
        <taxon>Halobacteria</taxon>
        <taxon>Halobacteriales</taxon>
        <taxon>Natrialbaceae</taxon>
        <taxon>Halovivax</taxon>
    </lineage>
</organism>
<gene>
    <name evidence="3" type="ordered locus">Halru_0890</name>
</gene>
<dbReference type="InterPro" id="IPR008254">
    <property type="entry name" value="Flavodoxin/NO_synth"/>
</dbReference>
<evidence type="ECO:0000313" key="4">
    <source>
        <dbReference type="Proteomes" id="UP000010846"/>
    </source>
</evidence>
<dbReference type="PROSITE" id="PS50902">
    <property type="entry name" value="FLAVODOXIN_LIKE"/>
    <property type="match status" value="1"/>
</dbReference>
<accession>L0I9W5</accession>
<feature type="transmembrane region" description="Helical" evidence="1">
    <location>
        <begin position="231"/>
        <end position="248"/>
    </location>
</feature>
<dbReference type="STRING" id="797302.Halru_0890"/>
<dbReference type="GO" id="GO:0009055">
    <property type="term" value="F:electron transfer activity"/>
    <property type="evidence" value="ECO:0007669"/>
    <property type="project" value="InterPro"/>
</dbReference>
<dbReference type="PROSITE" id="PS00201">
    <property type="entry name" value="FLAVODOXIN"/>
    <property type="match status" value="1"/>
</dbReference>
<dbReference type="InterPro" id="IPR001226">
    <property type="entry name" value="Flavodoxin_CS"/>
</dbReference>
<keyword evidence="1" id="KW-0472">Membrane</keyword>
<dbReference type="OrthoDB" id="103611at2157"/>
<dbReference type="Pfam" id="PF12724">
    <property type="entry name" value="Flavodoxin_5"/>
    <property type="match status" value="1"/>
</dbReference>
<feature type="domain" description="Flavodoxin-like" evidence="2">
    <location>
        <begin position="4"/>
        <end position="168"/>
    </location>
</feature>
<dbReference type="GO" id="GO:0010181">
    <property type="term" value="F:FMN binding"/>
    <property type="evidence" value="ECO:0007669"/>
    <property type="project" value="InterPro"/>
</dbReference>
<proteinExistence type="predicted"/>
<evidence type="ECO:0000259" key="2">
    <source>
        <dbReference type="PROSITE" id="PS50902"/>
    </source>
</evidence>
<sequence>MASFLIVYGSETGQTAKVARFVERVLAERGHSVTRTDVRDATTLPEIDYDGIVVASPVVNRAHVPEIVSFVGEHAKTLREKPTAFVQLSFASILPSEWAQSGAIEWVDALAEATDWVPDRIGLFPGAVTYTEYDWPTRAAFRLVSAVTTGDTDTSRNYEYTDWDEVEAFTADFAAFVESGADTQATESDAVVVETAAGGGSRTVTIGTPTRDGTPVEPVVGEAAAGRARRIATIAGAIGLAGIGYWLARRRRRPES</sequence>
<dbReference type="GO" id="GO:0070819">
    <property type="term" value="F:menaquinone-dependent protoporphyrinogen oxidase activity"/>
    <property type="evidence" value="ECO:0007669"/>
    <property type="project" value="TreeGrafter"/>
</dbReference>
<protein>
    <submittedName>
        <fullName evidence="3">Flavodoxin</fullName>
    </submittedName>
</protein>
<dbReference type="InterPro" id="IPR026816">
    <property type="entry name" value="Flavodoxin_dom"/>
</dbReference>
<dbReference type="PANTHER" id="PTHR38030:SF2">
    <property type="entry name" value="PROTOPORPHYRINOGEN IX DEHYDROGENASE [QUINONE]"/>
    <property type="match status" value="1"/>
</dbReference>
<keyword evidence="1" id="KW-1133">Transmembrane helix</keyword>
<evidence type="ECO:0000313" key="3">
    <source>
        <dbReference type="EMBL" id="AGB15514.1"/>
    </source>
</evidence>
<dbReference type="EMBL" id="CP003050">
    <property type="protein sequence ID" value="AGB15514.1"/>
    <property type="molecule type" value="Genomic_DNA"/>
</dbReference>
<keyword evidence="4" id="KW-1185">Reference proteome</keyword>
<dbReference type="GeneID" id="14375144"/>
<dbReference type="RefSeq" id="WP_015300181.1">
    <property type="nucleotide sequence ID" value="NC_019964.1"/>
</dbReference>
<dbReference type="InterPro" id="IPR052200">
    <property type="entry name" value="Protoporphyrinogen_IX_DH"/>
</dbReference>
<dbReference type="eggNOG" id="arCOG00524">
    <property type="taxonomic scope" value="Archaea"/>
</dbReference>
<keyword evidence="1" id="KW-0812">Transmembrane</keyword>
<name>L0I9W5_HALRX</name>
<reference evidence="3" key="1">
    <citation type="submission" date="2011-09" db="EMBL/GenBank/DDBJ databases">
        <title>Complete sequence of Halovivax ruber XH-70.</title>
        <authorList>
            <consortium name="US DOE Joint Genome Institute"/>
            <person name="Lucas S."/>
            <person name="Han J."/>
            <person name="Lapidus A."/>
            <person name="Cheng J.-F."/>
            <person name="Goodwin L."/>
            <person name="Pitluck S."/>
            <person name="Peters L."/>
            <person name="Mikhailova N."/>
            <person name="Davenport K."/>
            <person name="Detter J.C."/>
            <person name="Han C."/>
            <person name="Tapia R."/>
            <person name="Land M."/>
            <person name="Hauser L."/>
            <person name="Kyrpides N."/>
            <person name="Ivanova N."/>
            <person name="Pagani I."/>
            <person name="Sproer C."/>
            <person name="Anderson I."/>
            <person name="Woyke T."/>
        </authorList>
    </citation>
    <scope>NUCLEOTIDE SEQUENCE</scope>
    <source>
        <strain evidence="3">XH-70</strain>
    </source>
</reference>
<evidence type="ECO:0000256" key="1">
    <source>
        <dbReference type="SAM" id="Phobius"/>
    </source>
</evidence>
<dbReference type="AlphaFoldDB" id="L0I9W5"/>
<dbReference type="KEGG" id="hru:Halru_0890"/>
<dbReference type="GO" id="GO:0006783">
    <property type="term" value="P:heme biosynthetic process"/>
    <property type="evidence" value="ECO:0007669"/>
    <property type="project" value="TreeGrafter"/>
</dbReference>
<dbReference type="HOGENOM" id="CLU_094839_0_0_2"/>
<dbReference type="Proteomes" id="UP000010846">
    <property type="component" value="Chromosome"/>
</dbReference>
<dbReference type="InterPro" id="IPR029039">
    <property type="entry name" value="Flavoprotein-like_sf"/>
</dbReference>